<feature type="region of interest" description="Disordered" evidence="1">
    <location>
        <begin position="1"/>
        <end position="29"/>
    </location>
</feature>
<keyword evidence="3" id="KW-1185">Reference proteome</keyword>
<reference evidence="2" key="1">
    <citation type="submission" date="2022-07" db="EMBL/GenBank/DDBJ databases">
        <title>The genome of Lyophyllum shimeji provides insight into the initial evolution of ectomycorrhizal fungal genome.</title>
        <authorList>
            <person name="Kobayashi Y."/>
            <person name="Shibata T."/>
            <person name="Hirakawa H."/>
            <person name="Shigenobu S."/>
            <person name="Nishiyama T."/>
            <person name="Yamada A."/>
            <person name="Hasebe M."/>
            <person name="Kawaguchi M."/>
        </authorList>
    </citation>
    <scope>NUCLEOTIDE SEQUENCE</scope>
    <source>
        <strain evidence="2">AT787</strain>
    </source>
</reference>
<accession>A0A9P3UUE4</accession>
<sequence length="582" mass="63247">MAGKVVKRRGLHMRRSRSLAPATPPGSPALLHPPLLREGRFVSHQPSQNVTLELQRISYFFQGTSVISEAEFATNCKSITNIMRYSHSQDTKPRQQGLLVEVVENAVITFLIRVLPLVFHELITPTSLLHPISPPMIVSLLEVADTHVDVYGDFALQLRMAAIHQLLRDSEAFALAFSMCQTLPRVHPSPTWQPVINPVKAHPVSNVHGSISLPEITPLCSLLSSLLNCTFSSSESSLFHARTISESISQPTVSHMDKNPSTVSLSSSMPSLRCASAPAYSSTSVAPPIIAFEGHSFRIDTSPVNPLFSPPFFSPSREDYETVPFAGGNAALIDLPDIHQQGPAAEDNLASTPHGTSPYPSIISIVSQDDLSKLISCPDVGEDPPSPSLFSPPPGDHSASLDDDFAISISASDLQGDIGSTQGSKTDAAALSPIPNQTSSPLSSPPEIIVREDEDNFRNMFKLDVQKRSPSPYSKRLRSASNNLLSTMKRVMPSPRRFSASTRRQRPLDPDLAALTLPSPPRRRTFALQEADEVPTVAQKKAPRKAKAMPGQDDDVSAVPRHRWERGASGSFSRKAAEKENA</sequence>
<feature type="compositionally biased region" description="Pro residues" evidence="1">
    <location>
        <begin position="384"/>
        <end position="395"/>
    </location>
</feature>
<dbReference type="AlphaFoldDB" id="A0A9P3UUE4"/>
<dbReference type="EMBL" id="BRPK01000017">
    <property type="protein sequence ID" value="GLB44650.1"/>
    <property type="molecule type" value="Genomic_DNA"/>
</dbReference>
<organism evidence="2 3">
    <name type="scientific">Lyophyllum shimeji</name>
    <name type="common">Hon-shimeji</name>
    <name type="synonym">Tricholoma shimeji</name>
    <dbReference type="NCBI Taxonomy" id="47721"/>
    <lineage>
        <taxon>Eukaryota</taxon>
        <taxon>Fungi</taxon>
        <taxon>Dikarya</taxon>
        <taxon>Basidiomycota</taxon>
        <taxon>Agaricomycotina</taxon>
        <taxon>Agaricomycetes</taxon>
        <taxon>Agaricomycetidae</taxon>
        <taxon>Agaricales</taxon>
        <taxon>Tricholomatineae</taxon>
        <taxon>Lyophyllaceae</taxon>
        <taxon>Lyophyllum</taxon>
    </lineage>
</organism>
<evidence type="ECO:0000313" key="2">
    <source>
        <dbReference type="EMBL" id="GLB44650.1"/>
    </source>
</evidence>
<evidence type="ECO:0000256" key="1">
    <source>
        <dbReference type="SAM" id="MobiDB-lite"/>
    </source>
</evidence>
<evidence type="ECO:0000313" key="3">
    <source>
        <dbReference type="Proteomes" id="UP001063166"/>
    </source>
</evidence>
<name>A0A9P3UUE4_LYOSH</name>
<feature type="region of interest" description="Disordered" evidence="1">
    <location>
        <begin position="416"/>
        <end position="446"/>
    </location>
</feature>
<feature type="region of interest" description="Disordered" evidence="1">
    <location>
        <begin position="526"/>
        <end position="582"/>
    </location>
</feature>
<dbReference type="OrthoDB" id="3016814at2759"/>
<gene>
    <name evidence="2" type="ORF">LshimejAT787_1702770</name>
</gene>
<feature type="region of interest" description="Disordered" evidence="1">
    <location>
        <begin position="376"/>
        <end position="400"/>
    </location>
</feature>
<protein>
    <submittedName>
        <fullName evidence="2">Uncharacterized protein</fullName>
    </submittedName>
</protein>
<dbReference type="Proteomes" id="UP001063166">
    <property type="component" value="Unassembled WGS sequence"/>
</dbReference>
<proteinExistence type="predicted"/>
<feature type="compositionally biased region" description="Basic residues" evidence="1">
    <location>
        <begin position="1"/>
        <end position="17"/>
    </location>
</feature>
<comment type="caution">
    <text evidence="2">The sequence shown here is derived from an EMBL/GenBank/DDBJ whole genome shotgun (WGS) entry which is preliminary data.</text>
</comment>